<sequence length="79" mass="8661">MVYVNMDVAVASKVTRGMEFTNAVIEICVTMCSVITTVNATWVDANAVKATRVTDTGTVDQEVRVSWIPSKKVETNYNS</sequence>
<dbReference type="EMBL" id="KV907222">
    <property type="protein sequence ID" value="OON13659.1"/>
    <property type="molecule type" value="Genomic_DNA"/>
</dbReference>
<name>A0A1S8WGT8_OPIVI</name>
<dbReference type="Proteomes" id="UP000243686">
    <property type="component" value="Unassembled WGS sequence"/>
</dbReference>
<accession>A0A1S8WGT8</accession>
<proteinExistence type="predicted"/>
<protein>
    <submittedName>
        <fullName evidence="1">Uncharacterized protein</fullName>
    </submittedName>
</protein>
<organism evidence="1 2">
    <name type="scientific">Opisthorchis viverrini</name>
    <name type="common">Southeast Asian liver fluke</name>
    <dbReference type="NCBI Taxonomy" id="6198"/>
    <lineage>
        <taxon>Eukaryota</taxon>
        <taxon>Metazoa</taxon>
        <taxon>Spiralia</taxon>
        <taxon>Lophotrochozoa</taxon>
        <taxon>Platyhelminthes</taxon>
        <taxon>Trematoda</taxon>
        <taxon>Digenea</taxon>
        <taxon>Opisthorchiida</taxon>
        <taxon>Opisthorchiata</taxon>
        <taxon>Opisthorchiidae</taxon>
        <taxon>Opisthorchis</taxon>
    </lineage>
</organism>
<gene>
    <name evidence="1" type="ORF">X801_10566</name>
</gene>
<evidence type="ECO:0000313" key="1">
    <source>
        <dbReference type="EMBL" id="OON13659.1"/>
    </source>
</evidence>
<keyword evidence="2" id="KW-1185">Reference proteome</keyword>
<dbReference type="AlphaFoldDB" id="A0A1S8WGT8"/>
<evidence type="ECO:0000313" key="2">
    <source>
        <dbReference type="Proteomes" id="UP000243686"/>
    </source>
</evidence>
<reference evidence="1 2" key="1">
    <citation type="submission" date="2015-03" db="EMBL/GenBank/DDBJ databases">
        <title>Draft genome of the nematode, Opisthorchis viverrini.</title>
        <authorList>
            <person name="Mitreva M."/>
        </authorList>
    </citation>
    <scope>NUCLEOTIDE SEQUENCE [LARGE SCALE GENOMIC DNA]</scope>
    <source>
        <strain evidence="1">Khon Kaen</strain>
    </source>
</reference>